<comment type="caution">
    <text evidence="2">The sequence shown here is derived from an EMBL/GenBank/DDBJ whole genome shotgun (WGS) entry which is preliminary data.</text>
</comment>
<evidence type="ECO:0000313" key="3">
    <source>
        <dbReference type="Proteomes" id="UP000619260"/>
    </source>
</evidence>
<feature type="region of interest" description="Disordered" evidence="1">
    <location>
        <begin position="1"/>
        <end position="127"/>
    </location>
</feature>
<sequence>MHTGPPHAARDAYRPGRDPPRDANRGKRNRARRRRDGAYPATAPHGSRSEGRAGGRCTMSHRPDSSDDDPGGVDLPAMLAARPRDARRGRAHSTSQRTSGPIRRRLARADRPGGGIIPPGLHGDKPDRYLWGITRTYRTGSFPNTATPSTCPRRF</sequence>
<reference evidence="2" key="1">
    <citation type="submission" date="2021-01" db="EMBL/GenBank/DDBJ databases">
        <title>Whole genome shotgun sequence of Virgisporangium aliadipatigenens NBRC 105644.</title>
        <authorList>
            <person name="Komaki H."/>
            <person name="Tamura T."/>
        </authorList>
    </citation>
    <scope>NUCLEOTIDE SEQUENCE</scope>
    <source>
        <strain evidence="2">NBRC 105644</strain>
    </source>
</reference>
<organism evidence="2 3">
    <name type="scientific">Virgisporangium aliadipatigenens</name>
    <dbReference type="NCBI Taxonomy" id="741659"/>
    <lineage>
        <taxon>Bacteria</taxon>
        <taxon>Bacillati</taxon>
        <taxon>Actinomycetota</taxon>
        <taxon>Actinomycetes</taxon>
        <taxon>Micromonosporales</taxon>
        <taxon>Micromonosporaceae</taxon>
        <taxon>Virgisporangium</taxon>
    </lineage>
</organism>
<protein>
    <submittedName>
        <fullName evidence="2">Uncharacterized protein</fullName>
    </submittedName>
</protein>
<evidence type="ECO:0000256" key="1">
    <source>
        <dbReference type="SAM" id="MobiDB-lite"/>
    </source>
</evidence>
<feature type="compositionally biased region" description="Basic and acidic residues" evidence="1">
    <location>
        <begin position="8"/>
        <end position="25"/>
    </location>
</feature>
<dbReference type="EMBL" id="BOPF01000030">
    <property type="protein sequence ID" value="GIJ49762.1"/>
    <property type="molecule type" value="Genomic_DNA"/>
</dbReference>
<keyword evidence="3" id="KW-1185">Reference proteome</keyword>
<name>A0A8J3YSN7_9ACTN</name>
<dbReference type="Proteomes" id="UP000619260">
    <property type="component" value="Unassembled WGS sequence"/>
</dbReference>
<dbReference type="AlphaFoldDB" id="A0A8J3YSN7"/>
<evidence type="ECO:0000313" key="2">
    <source>
        <dbReference type="EMBL" id="GIJ49762.1"/>
    </source>
</evidence>
<feature type="compositionally biased region" description="Basic residues" evidence="1">
    <location>
        <begin position="26"/>
        <end position="35"/>
    </location>
</feature>
<gene>
    <name evidence="2" type="ORF">Val02_66480</name>
</gene>
<proteinExistence type="predicted"/>
<accession>A0A8J3YSN7</accession>